<evidence type="ECO:0000313" key="1">
    <source>
        <dbReference type="EMBL" id="KUK67532.1"/>
    </source>
</evidence>
<reference evidence="2" key="1">
    <citation type="journal article" date="2015" name="MBio">
        <title>Genome-Resolved Metagenomic Analysis Reveals Roles for Candidate Phyla and Other Microbial Community Members in Biogeochemical Transformations in Oil Reservoirs.</title>
        <authorList>
            <person name="Hu P."/>
            <person name="Tom L."/>
            <person name="Singh A."/>
            <person name="Thomas B.C."/>
            <person name="Baker B.J."/>
            <person name="Piceno Y.M."/>
            <person name="Andersen G.L."/>
            <person name="Banfield J.F."/>
        </authorList>
    </citation>
    <scope>NUCLEOTIDE SEQUENCE [LARGE SCALE GENOMIC DNA]</scope>
</reference>
<dbReference type="PROSITE" id="PS51257">
    <property type="entry name" value="PROKAR_LIPOPROTEIN"/>
    <property type="match status" value="1"/>
</dbReference>
<protein>
    <submittedName>
        <fullName evidence="1">Uncharacterized protein</fullName>
    </submittedName>
</protein>
<dbReference type="Proteomes" id="UP000053469">
    <property type="component" value="Unassembled WGS sequence"/>
</dbReference>
<dbReference type="EMBL" id="LGGI01000004">
    <property type="protein sequence ID" value="KUK67532.1"/>
    <property type="molecule type" value="Genomic_DNA"/>
</dbReference>
<accession>A0A101GZT8</accession>
<gene>
    <name evidence="1" type="ORF">XD87_0054</name>
</gene>
<comment type="caution">
    <text evidence="1">The sequence shown here is derived from an EMBL/GenBank/DDBJ whole genome shotgun (WGS) entry which is preliminary data.</text>
</comment>
<proteinExistence type="predicted"/>
<evidence type="ECO:0000313" key="2">
    <source>
        <dbReference type="Proteomes" id="UP000053469"/>
    </source>
</evidence>
<dbReference type="AlphaFoldDB" id="A0A101GZT8"/>
<organism evidence="1 2">
    <name type="scientific">candidate division WS6 bacterium 36_33</name>
    <dbReference type="NCBI Taxonomy" id="1641388"/>
    <lineage>
        <taxon>Bacteria</taxon>
        <taxon>Candidatus Dojkabacteria</taxon>
    </lineage>
</organism>
<sequence length="682" mass="76625">MNNIEKKVFNGLVATSMVGGALSACTPVKTPDTNPNADVKKNPPETQTLTQEEVDEIEGNTQEQDIFINTEPTLEGEILEEEVATSDITAEITDEEIAQISAEQEEKKFNYSILDIRTWNDYEIGDIEKKAPGYVVEIENPTSLFVIPLRNDEFLDENREVEEIVVDRGMVFEVAEVRKLVGQDGEEIEIGLLANTYGAKAVGAIVMDGKDSSGVERSFTKENESTESAVAYVALADNVYPNKVYNTFNALLNISQYQDANGILTSGKEYSYLEMIGLLDPNRRYDYITGLTSLKEEVRGGGVCAMATGISSLVHQDPTNKIVSQWDHPTRYFQGPFSLSPYVVDATVQEVLDGESYDFKWSLSKDRYLKIDTYITPSGVPYSETAQDGIGGLSDVNAIFVLSFTNQYPEEQTERLQEKMNEYSQFRQSKHTDTFESYESFNYTFSEVENAINLIYNREDIRYFESEFEQKEYLQDLLAFQEAVNSYQEDPNLRLADYLKTTEWYANYKNNPNRNPEDLDLAIRMVSYTNIQGEPLQCVTYAGILPLLYPELNIQRIGGSGVSSAAELVNDKYVAYNGSVATGFGGLLVAGKRLSIDNYHPEDLFVTRMGNFGHVGAILAETTDEFGNKLLLVTDANRSRDGKIRFYMVGENSLDDIFGPVYRYIVRSAENHQKLAEAEANN</sequence>
<name>A0A101GZT8_9BACT</name>